<name>A0ACD3AFI9_9AGAR</name>
<organism evidence="1 2">
    <name type="scientific">Pluteus cervinus</name>
    <dbReference type="NCBI Taxonomy" id="181527"/>
    <lineage>
        <taxon>Eukaryota</taxon>
        <taxon>Fungi</taxon>
        <taxon>Dikarya</taxon>
        <taxon>Basidiomycota</taxon>
        <taxon>Agaricomycotina</taxon>
        <taxon>Agaricomycetes</taxon>
        <taxon>Agaricomycetidae</taxon>
        <taxon>Agaricales</taxon>
        <taxon>Pluteineae</taxon>
        <taxon>Pluteaceae</taxon>
        <taxon>Pluteus</taxon>
    </lineage>
</organism>
<proteinExistence type="predicted"/>
<accession>A0ACD3AFI9</accession>
<dbReference type="Proteomes" id="UP000308600">
    <property type="component" value="Unassembled WGS sequence"/>
</dbReference>
<dbReference type="EMBL" id="ML208466">
    <property type="protein sequence ID" value="TFK64658.1"/>
    <property type="molecule type" value="Genomic_DNA"/>
</dbReference>
<protein>
    <submittedName>
        <fullName evidence="1">Uncharacterized protein</fullName>
    </submittedName>
</protein>
<sequence>MSGSPSPTESTAHSEDFSVISTQEEGSTCSATTFVVHEETPDGQRVSSKPSERDNEDATPEERLTSLPTSWMIREVLDTIFSFLVPPYGALAEAALQGKPYNPSGDRATLLSAALTCRTISEAAQTALWNTMDSFAPIIPLLPLMKVDNKYKFSDDSVHDSRPLEYPLSRIRKFIFDKTEGFMSNFAVQMAFGSIAPILFPNLSQLIIPKFGDGLSPEQRVFLPCLLASPLRDVVVGDIHHSETFEAFTSVLALRAQDTLQSISCSWDHLPRAITTLTSLHTVVLTGSLTNQNSIITDLSKCTSLRRLELFLSQDIPGIFLPLPTAPFFPELEDLTVAGDMLGAWRLMKSLTTCHLQTLRFRPKNWSHKFGQLLECLLYPLVDRPYIKHGQRSLAVLEITYSCTTSVAKGYTLDDEAYHKFLKGLSVLSLVSLELSLPVPLPSTISLEYITSCFPNLHTLYLDQYQRAMAPTFDDLHFLARNAPKLRHLGTRIRTKPINASPRASSHFLETLCVYDSSVEDVWYVTEQLDQSFPYLRKITTTSTTCEAGWKEVEKFLGLCQRSRRRF</sequence>
<gene>
    <name evidence="1" type="ORF">BDN72DRAFT_881370</name>
</gene>
<evidence type="ECO:0000313" key="1">
    <source>
        <dbReference type="EMBL" id="TFK64658.1"/>
    </source>
</evidence>
<reference evidence="1 2" key="1">
    <citation type="journal article" date="2019" name="Nat. Ecol. Evol.">
        <title>Megaphylogeny resolves global patterns of mushroom evolution.</title>
        <authorList>
            <person name="Varga T."/>
            <person name="Krizsan K."/>
            <person name="Foldi C."/>
            <person name="Dima B."/>
            <person name="Sanchez-Garcia M."/>
            <person name="Sanchez-Ramirez S."/>
            <person name="Szollosi G.J."/>
            <person name="Szarkandi J.G."/>
            <person name="Papp V."/>
            <person name="Albert L."/>
            <person name="Andreopoulos W."/>
            <person name="Angelini C."/>
            <person name="Antonin V."/>
            <person name="Barry K.W."/>
            <person name="Bougher N.L."/>
            <person name="Buchanan P."/>
            <person name="Buyck B."/>
            <person name="Bense V."/>
            <person name="Catcheside P."/>
            <person name="Chovatia M."/>
            <person name="Cooper J."/>
            <person name="Damon W."/>
            <person name="Desjardin D."/>
            <person name="Finy P."/>
            <person name="Geml J."/>
            <person name="Haridas S."/>
            <person name="Hughes K."/>
            <person name="Justo A."/>
            <person name="Karasinski D."/>
            <person name="Kautmanova I."/>
            <person name="Kiss B."/>
            <person name="Kocsube S."/>
            <person name="Kotiranta H."/>
            <person name="LaButti K.M."/>
            <person name="Lechner B.E."/>
            <person name="Liimatainen K."/>
            <person name="Lipzen A."/>
            <person name="Lukacs Z."/>
            <person name="Mihaltcheva S."/>
            <person name="Morgado L.N."/>
            <person name="Niskanen T."/>
            <person name="Noordeloos M.E."/>
            <person name="Ohm R.A."/>
            <person name="Ortiz-Santana B."/>
            <person name="Ovrebo C."/>
            <person name="Racz N."/>
            <person name="Riley R."/>
            <person name="Savchenko A."/>
            <person name="Shiryaev A."/>
            <person name="Soop K."/>
            <person name="Spirin V."/>
            <person name="Szebenyi C."/>
            <person name="Tomsovsky M."/>
            <person name="Tulloss R.E."/>
            <person name="Uehling J."/>
            <person name="Grigoriev I.V."/>
            <person name="Vagvolgyi C."/>
            <person name="Papp T."/>
            <person name="Martin F.M."/>
            <person name="Miettinen O."/>
            <person name="Hibbett D.S."/>
            <person name="Nagy L.G."/>
        </authorList>
    </citation>
    <scope>NUCLEOTIDE SEQUENCE [LARGE SCALE GENOMIC DNA]</scope>
    <source>
        <strain evidence="1 2">NL-1719</strain>
    </source>
</reference>
<keyword evidence="2" id="KW-1185">Reference proteome</keyword>
<evidence type="ECO:0000313" key="2">
    <source>
        <dbReference type="Proteomes" id="UP000308600"/>
    </source>
</evidence>